<accession>A0A1K2IGK5</accession>
<dbReference type="AlphaFoldDB" id="A0A1K2IGK5"/>
<sequence>MNKLIAKFADKTIEEIKLIIPNPYRAVGENLSFILLNNFSAKIKSKF</sequence>
<protein>
    <submittedName>
        <fullName evidence="1">Uncharacterized protein</fullName>
    </submittedName>
</protein>
<evidence type="ECO:0000313" key="2">
    <source>
        <dbReference type="Proteomes" id="UP000182034"/>
    </source>
</evidence>
<name>A0A1K2IGK5_9FLAO</name>
<evidence type="ECO:0000313" key="1">
    <source>
        <dbReference type="EMBL" id="SFZ91553.1"/>
    </source>
</evidence>
<dbReference type="EMBL" id="FPKW01000002">
    <property type="protein sequence ID" value="SFZ91553.1"/>
    <property type="molecule type" value="Genomic_DNA"/>
</dbReference>
<reference evidence="2" key="1">
    <citation type="submission" date="2016-10" db="EMBL/GenBank/DDBJ databases">
        <authorList>
            <person name="Varghese N."/>
            <person name="Submissions S."/>
        </authorList>
    </citation>
    <scope>NUCLEOTIDE SEQUENCE [LARGE SCALE GENOMIC DNA]</scope>
    <source>
        <strain evidence="2">SUR2</strain>
    </source>
</reference>
<dbReference type="Proteomes" id="UP000182034">
    <property type="component" value="Unassembled WGS sequence"/>
</dbReference>
<organism evidence="1 2">
    <name type="scientific">Chryseobacterium limigenitum</name>
    <dbReference type="NCBI Taxonomy" id="1612149"/>
    <lineage>
        <taxon>Bacteria</taxon>
        <taxon>Pseudomonadati</taxon>
        <taxon>Bacteroidota</taxon>
        <taxon>Flavobacteriia</taxon>
        <taxon>Flavobacteriales</taxon>
        <taxon>Weeksellaceae</taxon>
        <taxon>Chryseobacterium group</taxon>
        <taxon>Chryseobacterium</taxon>
    </lineage>
</organism>
<proteinExistence type="predicted"/>
<gene>
    <name evidence="1" type="ORF">SAMN05216324_102407</name>
</gene>
<keyword evidence="2" id="KW-1185">Reference proteome</keyword>
<dbReference type="STRING" id="1612149.SAMN05216324_102407"/>